<comment type="caution">
    <text evidence="3">The sequence shown here is derived from an EMBL/GenBank/DDBJ whole genome shotgun (WGS) entry which is preliminary data.</text>
</comment>
<dbReference type="RefSeq" id="WP_242710090.1">
    <property type="nucleotide sequence ID" value="NZ_JALDAX010000005.1"/>
</dbReference>
<gene>
    <name evidence="3" type="ORF">MQN93_16790</name>
</gene>
<feature type="chain" id="PRO_5045445601" description="Secreted protein" evidence="2">
    <location>
        <begin position="30"/>
        <end position="120"/>
    </location>
</feature>
<evidence type="ECO:0000313" key="3">
    <source>
        <dbReference type="EMBL" id="MCI3241377.1"/>
    </source>
</evidence>
<keyword evidence="2" id="KW-0732">Signal</keyword>
<dbReference type="EMBL" id="JALDAX010000005">
    <property type="protein sequence ID" value="MCI3241377.1"/>
    <property type="molecule type" value="Genomic_DNA"/>
</dbReference>
<protein>
    <recommendedName>
        <fullName evidence="5">Secreted protein</fullName>
    </recommendedName>
</protein>
<evidence type="ECO:0000256" key="2">
    <source>
        <dbReference type="SAM" id="SignalP"/>
    </source>
</evidence>
<feature type="compositionally biased region" description="Polar residues" evidence="1">
    <location>
        <begin position="97"/>
        <end position="109"/>
    </location>
</feature>
<reference evidence="3" key="1">
    <citation type="submission" date="2022-03" db="EMBL/GenBank/DDBJ databases">
        <title>Streptomyces 7R015 and 7R016 isolated from Barleria lupulina in Thailand.</title>
        <authorList>
            <person name="Kanchanasin P."/>
            <person name="Phongsopitanun W."/>
            <person name="Tanasupawat S."/>
        </authorList>
    </citation>
    <scope>NUCLEOTIDE SEQUENCE</scope>
    <source>
        <strain evidence="3">7R016</strain>
    </source>
</reference>
<accession>A0ABS9XKD7</accession>
<feature type="region of interest" description="Disordered" evidence="1">
    <location>
        <begin position="90"/>
        <end position="120"/>
    </location>
</feature>
<organism evidence="3 4">
    <name type="scientific">Streptomyces spinosisporus</name>
    <dbReference type="NCBI Taxonomy" id="2927582"/>
    <lineage>
        <taxon>Bacteria</taxon>
        <taxon>Bacillati</taxon>
        <taxon>Actinomycetota</taxon>
        <taxon>Actinomycetes</taxon>
        <taxon>Kitasatosporales</taxon>
        <taxon>Streptomycetaceae</taxon>
        <taxon>Streptomyces</taxon>
    </lineage>
</organism>
<keyword evidence="4" id="KW-1185">Reference proteome</keyword>
<proteinExistence type="predicted"/>
<evidence type="ECO:0008006" key="5">
    <source>
        <dbReference type="Google" id="ProtNLM"/>
    </source>
</evidence>
<sequence length="120" mass="12096">MFSGKKTAAVSGLLCGLVMTGAGVTQAHAAADPGACSVDLQGNVTCVQRITGEMPSGDGFAIRKSTTCVPVKPMQLPVIPLLNNGATRIGPEVTCNPDGSSAPKNNQNEDGFELPGGLLG</sequence>
<evidence type="ECO:0000313" key="4">
    <source>
        <dbReference type="Proteomes" id="UP001165270"/>
    </source>
</evidence>
<feature type="signal peptide" evidence="2">
    <location>
        <begin position="1"/>
        <end position="29"/>
    </location>
</feature>
<dbReference type="Proteomes" id="UP001165270">
    <property type="component" value="Unassembled WGS sequence"/>
</dbReference>
<name>A0ABS9XKD7_9ACTN</name>
<evidence type="ECO:0000256" key="1">
    <source>
        <dbReference type="SAM" id="MobiDB-lite"/>
    </source>
</evidence>